<dbReference type="GO" id="GO:0043952">
    <property type="term" value="P:protein transport by the Sec complex"/>
    <property type="evidence" value="ECO:0007669"/>
    <property type="project" value="UniProtKB-UniRule"/>
</dbReference>
<dbReference type="AlphaFoldDB" id="A0A1F6BK40"/>
<feature type="transmembrane region" description="Helical" evidence="9">
    <location>
        <begin position="7"/>
        <end position="28"/>
    </location>
</feature>
<feature type="transmembrane region" description="Helical" evidence="9">
    <location>
        <begin position="184"/>
        <end position="206"/>
    </location>
</feature>
<evidence type="ECO:0000256" key="5">
    <source>
        <dbReference type="ARBA" id="ARBA00022927"/>
    </source>
</evidence>
<dbReference type="EMBL" id="MFKH01000015">
    <property type="protein sequence ID" value="OGG37270.1"/>
    <property type="molecule type" value="Genomic_DNA"/>
</dbReference>
<evidence type="ECO:0000256" key="1">
    <source>
        <dbReference type="ARBA" id="ARBA00004651"/>
    </source>
</evidence>
<reference evidence="11 12" key="1">
    <citation type="journal article" date="2016" name="Nat. Commun.">
        <title>Thousands of microbial genomes shed light on interconnected biogeochemical processes in an aquifer system.</title>
        <authorList>
            <person name="Anantharaman K."/>
            <person name="Brown C.T."/>
            <person name="Hug L.A."/>
            <person name="Sharon I."/>
            <person name="Castelle C.J."/>
            <person name="Probst A.J."/>
            <person name="Thomas B.C."/>
            <person name="Singh A."/>
            <person name="Wilkins M.J."/>
            <person name="Karaoz U."/>
            <person name="Brodie E.L."/>
            <person name="Williams K.H."/>
            <person name="Hubbard S.S."/>
            <person name="Banfield J.F."/>
        </authorList>
    </citation>
    <scope>NUCLEOTIDE SEQUENCE [LARGE SCALE GENOMIC DNA]</scope>
</reference>
<evidence type="ECO:0000256" key="8">
    <source>
        <dbReference type="ARBA" id="ARBA00023136"/>
    </source>
</evidence>
<dbReference type="PANTHER" id="PTHR30081:SF8">
    <property type="entry name" value="PROTEIN TRANSLOCASE SUBUNIT SECF"/>
    <property type="match status" value="1"/>
</dbReference>
<feature type="transmembrane region" description="Helical" evidence="9">
    <location>
        <begin position="236"/>
        <end position="255"/>
    </location>
</feature>
<gene>
    <name evidence="9" type="primary">secF</name>
    <name evidence="11" type="ORF">A2110_01345</name>
</gene>
<dbReference type="Proteomes" id="UP000176273">
    <property type="component" value="Unassembled WGS sequence"/>
</dbReference>
<proteinExistence type="inferred from homology"/>
<dbReference type="Pfam" id="PF02355">
    <property type="entry name" value="SecD_SecF_C"/>
    <property type="match status" value="1"/>
</dbReference>
<dbReference type="STRING" id="1798468.A2110_01345"/>
<dbReference type="PRINTS" id="PR01755">
    <property type="entry name" value="SECFTRNLCASE"/>
</dbReference>
<dbReference type="Gene3D" id="1.20.1640.10">
    <property type="entry name" value="Multidrug efflux transporter AcrB transmembrane domain"/>
    <property type="match status" value="1"/>
</dbReference>
<comment type="similarity">
    <text evidence="9">Belongs to the SecD/SecF family. SecF subfamily.</text>
</comment>
<evidence type="ECO:0000256" key="7">
    <source>
        <dbReference type="ARBA" id="ARBA00023010"/>
    </source>
</evidence>
<keyword evidence="2 9" id="KW-0813">Transport</keyword>
<feature type="transmembrane region" description="Helical" evidence="9">
    <location>
        <begin position="150"/>
        <end position="172"/>
    </location>
</feature>
<feature type="domain" description="Protein export membrane protein SecD/SecF C-terminal" evidence="10">
    <location>
        <begin position="90"/>
        <end position="288"/>
    </location>
</feature>
<feature type="transmembrane region" description="Helical" evidence="9">
    <location>
        <begin position="119"/>
        <end position="138"/>
    </location>
</feature>
<comment type="caution">
    <text evidence="11">The sequence shown here is derived from an EMBL/GenBank/DDBJ whole genome shotgun (WGS) entry which is preliminary data.</text>
</comment>
<evidence type="ECO:0000256" key="9">
    <source>
        <dbReference type="HAMAP-Rule" id="MF_01464"/>
    </source>
</evidence>
<evidence type="ECO:0000259" key="10">
    <source>
        <dbReference type="Pfam" id="PF02355"/>
    </source>
</evidence>
<dbReference type="NCBIfam" id="TIGR00966">
    <property type="entry name" value="transloc_SecF"/>
    <property type="match status" value="1"/>
</dbReference>
<organism evidence="11 12">
    <name type="scientific">Candidatus Jorgensenbacteria bacterium GWA1_54_12</name>
    <dbReference type="NCBI Taxonomy" id="1798468"/>
    <lineage>
        <taxon>Bacteria</taxon>
        <taxon>Candidatus Joergenseniibacteriota</taxon>
    </lineage>
</organism>
<evidence type="ECO:0000313" key="11">
    <source>
        <dbReference type="EMBL" id="OGG37270.1"/>
    </source>
</evidence>
<keyword evidence="7 9" id="KW-0811">Translocation</keyword>
<sequence length="290" mass="31361">MMQHYKLFLGIAVLVVAASWACVLIFGLHPGADVTGGVEWQITFSGEAAPREVLAVFEEGGAKAQVSSKGENIVIRTEAMSAAERAAHEAALTERFGAFQTMSFSSIGPAIGRELQRRSWWALGGVVAAIALYVAWAFRKVSYRIPSWQYGAVAVIVLLHDVSVPLGVAAVLGRFGMFSFDTTVIVALLVVLGYSVNDTIVVFDRIREHLLDERRRTLPLRDIMSQSIRETLPRSINTSGTTLATVAALLILGPASLTPFLLTVLAGVIAGTASSLFFAPQLLYLLQRRD</sequence>
<dbReference type="GO" id="GO:0015450">
    <property type="term" value="F:protein-transporting ATPase activity"/>
    <property type="evidence" value="ECO:0007669"/>
    <property type="project" value="InterPro"/>
</dbReference>
<dbReference type="InterPro" id="IPR005665">
    <property type="entry name" value="SecF_bac"/>
</dbReference>
<dbReference type="InterPro" id="IPR048634">
    <property type="entry name" value="SecD_SecF_C"/>
</dbReference>
<dbReference type="HAMAP" id="MF_01464_B">
    <property type="entry name" value="SecF_B"/>
    <property type="match status" value="1"/>
</dbReference>
<feature type="transmembrane region" description="Helical" evidence="9">
    <location>
        <begin position="261"/>
        <end position="286"/>
    </location>
</feature>
<evidence type="ECO:0000256" key="3">
    <source>
        <dbReference type="ARBA" id="ARBA00022475"/>
    </source>
</evidence>
<dbReference type="PANTHER" id="PTHR30081">
    <property type="entry name" value="PROTEIN-EXPORT MEMBRANE PROTEIN SEC"/>
    <property type="match status" value="1"/>
</dbReference>
<comment type="subunit">
    <text evidence="9">Forms a complex with SecD. Part of the essential Sec protein translocation apparatus which comprises SecA, SecYEG and auxiliary proteins SecDF. Other proteins may also be involved.</text>
</comment>
<dbReference type="InterPro" id="IPR022645">
    <property type="entry name" value="SecD/SecF_bac"/>
</dbReference>
<evidence type="ECO:0000256" key="4">
    <source>
        <dbReference type="ARBA" id="ARBA00022692"/>
    </source>
</evidence>
<keyword evidence="8 9" id="KW-0472">Membrane</keyword>
<protein>
    <recommendedName>
        <fullName evidence="9">Protein-export membrane protein SecF</fullName>
    </recommendedName>
</protein>
<evidence type="ECO:0000256" key="6">
    <source>
        <dbReference type="ARBA" id="ARBA00022989"/>
    </source>
</evidence>
<dbReference type="GO" id="GO:0065002">
    <property type="term" value="P:intracellular protein transmembrane transport"/>
    <property type="evidence" value="ECO:0007669"/>
    <property type="project" value="UniProtKB-UniRule"/>
</dbReference>
<keyword evidence="4 9" id="KW-0812">Transmembrane</keyword>
<dbReference type="GO" id="GO:0005886">
    <property type="term" value="C:plasma membrane"/>
    <property type="evidence" value="ECO:0007669"/>
    <property type="project" value="UniProtKB-SubCell"/>
</dbReference>
<accession>A0A1F6BK40</accession>
<evidence type="ECO:0000256" key="2">
    <source>
        <dbReference type="ARBA" id="ARBA00022448"/>
    </source>
</evidence>
<name>A0A1F6BK40_9BACT</name>
<comment type="subcellular location">
    <subcellularLocation>
        <location evidence="1 9">Cell membrane</location>
        <topology evidence="1 9">Multi-pass membrane protein</topology>
    </subcellularLocation>
</comment>
<comment type="function">
    <text evidence="9">Part of the Sec protein translocase complex. Interacts with the SecYEG preprotein conducting channel. SecDF uses the proton motive force (PMF) to complete protein translocation after the ATP-dependent function of SecA.</text>
</comment>
<evidence type="ECO:0000313" key="12">
    <source>
        <dbReference type="Proteomes" id="UP000176273"/>
    </source>
</evidence>
<dbReference type="GO" id="GO:0006605">
    <property type="term" value="P:protein targeting"/>
    <property type="evidence" value="ECO:0007669"/>
    <property type="project" value="UniProtKB-UniRule"/>
</dbReference>
<keyword evidence="3 9" id="KW-1003">Cell membrane</keyword>
<dbReference type="InterPro" id="IPR022813">
    <property type="entry name" value="SecD/SecF_arch_bac"/>
</dbReference>
<keyword evidence="6 9" id="KW-1133">Transmembrane helix</keyword>
<dbReference type="SUPFAM" id="SSF82866">
    <property type="entry name" value="Multidrug efflux transporter AcrB transmembrane domain"/>
    <property type="match status" value="1"/>
</dbReference>
<keyword evidence="5 9" id="KW-0653">Protein transport</keyword>